<reference evidence="2 3" key="1">
    <citation type="submission" date="2016-11" db="EMBL/GenBank/DDBJ databases">
        <authorList>
            <person name="Jaros S."/>
            <person name="Januszkiewicz K."/>
            <person name="Wedrychowicz H."/>
        </authorList>
    </citation>
    <scope>NUCLEOTIDE SEQUENCE [LARGE SCALE GENOMIC DNA]</scope>
    <source>
        <strain evidence="2 3">CGMCC 1.8863</strain>
    </source>
</reference>
<dbReference type="Gene3D" id="1.10.150.280">
    <property type="entry name" value="AF1531-like domain"/>
    <property type="match status" value="2"/>
</dbReference>
<dbReference type="PANTHER" id="PTHR21180:SF32">
    <property type="entry name" value="ENDONUCLEASE_EXONUCLEASE_PHOSPHATASE FAMILY DOMAIN-CONTAINING PROTEIN 1"/>
    <property type="match status" value="1"/>
</dbReference>
<keyword evidence="1" id="KW-1133">Transmembrane helix</keyword>
<dbReference type="Proteomes" id="UP000184231">
    <property type="component" value="Unassembled WGS sequence"/>
</dbReference>
<sequence length="292" mass="34009">MNKKLGKSHFSFNRQERSGIFFFLFIIVFIQLLYFFAKTYYVPGDKHSVQVDHEIQVQLEELKKQAALQDTLKPFPFNPNFITDYKGYALGMTPVEIDRLHRYREKGGFVNSAKDFQELTLISDSLLKEMVPYFKFPKWTQGSRGKPDKKEKKVIASVYTYQDINLASPDDLMSIKGVGEVLSRRIVKFRDRLGGFLTEEQLYHVYGLEKEVVKKILEKYKVLKVPEVQKININSATASDIAKLVYINKVLAKEIVRYREENSLIHSFDELTKIENFPTEKIAVIQLYLALK</sequence>
<dbReference type="SUPFAM" id="SSF47781">
    <property type="entry name" value="RuvA domain 2-like"/>
    <property type="match status" value="3"/>
</dbReference>
<gene>
    <name evidence="2" type="ORF">SAMN04487911_11526</name>
</gene>
<dbReference type="InterPro" id="IPR051675">
    <property type="entry name" value="Endo/Exo/Phosphatase_dom_1"/>
</dbReference>
<feature type="transmembrane region" description="Helical" evidence="1">
    <location>
        <begin position="20"/>
        <end position="37"/>
    </location>
</feature>
<dbReference type="InterPro" id="IPR010994">
    <property type="entry name" value="RuvA_2-like"/>
</dbReference>
<keyword evidence="1" id="KW-0472">Membrane</keyword>
<dbReference type="RefSeq" id="WP_072764675.1">
    <property type="nucleotide sequence ID" value="NZ_FQYX01000015.1"/>
</dbReference>
<dbReference type="PANTHER" id="PTHR21180">
    <property type="entry name" value="ENDONUCLEASE/EXONUCLEASE/PHOSPHATASE FAMILY DOMAIN-CONTAINING PROTEIN 1"/>
    <property type="match status" value="1"/>
</dbReference>
<evidence type="ECO:0000256" key="1">
    <source>
        <dbReference type="SAM" id="Phobius"/>
    </source>
</evidence>
<name>A0A1M6HUT2_9FLAO</name>
<organism evidence="2 3">
    <name type="scientific">Arenibacter nanhaiticus</name>
    <dbReference type="NCBI Taxonomy" id="558155"/>
    <lineage>
        <taxon>Bacteria</taxon>
        <taxon>Pseudomonadati</taxon>
        <taxon>Bacteroidota</taxon>
        <taxon>Flavobacteriia</taxon>
        <taxon>Flavobacteriales</taxon>
        <taxon>Flavobacteriaceae</taxon>
        <taxon>Arenibacter</taxon>
    </lineage>
</organism>
<protein>
    <submittedName>
        <fullName evidence="2">DNA uptake protein ComE</fullName>
    </submittedName>
</protein>
<dbReference type="EMBL" id="FQYX01000015">
    <property type="protein sequence ID" value="SHJ25884.1"/>
    <property type="molecule type" value="Genomic_DNA"/>
</dbReference>
<dbReference type="GO" id="GO:0015628">
    <property type="term" value="P:protein secretion by the type II secretion system"/>
    <property type="evidence" value="ECO:0007669"/>
    <property type="project" value="TreeGrafter"/>
</dbReference>
<evidence type="ECO:0000313" key="2">
    <source>
        <dbReference type="EMBL" id="SHJ25884.1"/>
    </source>
</evidence>
<evidence type="ECO:0000313" key="3">
    <source>
        <dbReference type="Proteomes" id="UP000184231"/>
    </source>
</evidence>
<dbReference type="Pfam" id="PF12836">
    <property type="entry name" value="HHH_3"/>
    <property type="match status" value="2"/>
</dbReference>
<proteinExistence type="predicted"/>
<accession>A0A1M6HUT2</accession>
<keyword evidence="3" id="KW-1185">Reference proteome</keyword>
<keyword evidence="1" id="KW-0812">Transmembrane</keyword>
<dbReference type="OrthoDB" id="981124at2"/>
<dbReference type="GO" id="GO:0015627">
    <property type="term" value="C:type II protein secretion system complex"/>
    <property type="evidence" value="ECO:0007669"/>
    <property type="project" value="TreeGrafter"/>
</dbReference>
<dbReference type="AlphaFoldDB" id="A0A1M6HUT2"/>
<dbReference type="STRING" id="558155.SAMN04487911_11526"/>